<evidence type="ECO:0000256" key="3">
    <source>
        <dbReference type="ARBA" id="ARBA00022679"/>
    </source>
</evidence>
<evidence type="ECO:0000256" key="1">
    <source>
        <dbReference type="ARBA" id="ARBA00006739"/>
    </source>
</evidence>
<evidence type="ECO:0000259" key="4">
    <source>
        <dbReference type="Pfam" id="PF00535"/>
    </source>
</evidence>
<dbReference type="PANTHER" id="PTHR43179">
    <property type="entry name" value="RHAMNOSYLTRANSFERASE WBBL"/>
    <property type="match status" value="1"/>
</dbReference>
<name>A0ABT7NHJ3_9SPHI</name>
<reference evidence="5" key="1">
    <citation type="submission" date="2020-06" db="EMBL/GenBank/DDBJ databases">
        <authorList>
            <person name="Dong N."/>
        </authorList>
    </citation>
    <scope>NUCLEOTIDE SEQUENCE</scope>
    <source>
        <strain evidence="5">R1692</strain>
    </source>
</reference>
<dbReference type="Proteomes" id="UP001170954">
    <property type="component" value="Unassembled WGS sequence"/>
</dbReference>
<keyword evidence="3" id="KW-0808">Transferase</keyword>
<keyword evidence="6" id="KW-1185">Reference proteome</keyword>
<feature type="domain" description="Glycosyltransferase 2-like" evidence="4">
    <location>
        <begin position="9"/>
        <end position="106"/>
    </location>
</feature>
<organism evidence="5 6">
    <name type="scientific">Sphingobacterium hotanense</name>
    <dbReference type="NCBI Taxonomy" id="649196"/>
    <lineage>
        <taxon>Bacteria</taxon>
        <taxon>Pseudomonadati</taxon>
        <taxon>Bacteroidota</taxon>
        <taxon>Sphingobacteriia</taxon>
        <taxon>Sphingobacteriales</taxon>
        <taxon>Sphingobacteriaceae</taxon>
        <taxon>Sphingobacterium</taxon>
    </lineage>
</organism>
<dbReference type="EMBL" id="JACAGK010000001">
    <property type="protein sequence ID" value="MDM1046657.1"/>
    <property type="molecule type" value="Genomic_DNA"/>
</dbReference>
<comment type="similarity">
    <text evidence="1">Belongs to the glycosyltransferase 2 family.</text>
</comment>
<dbReference type="Pfam" id="PF00535">
    <property type="entry name" value="Glycos_transf_2"/>
    <property type="match status" value="1"/>
</dbReference>
<evidence type="ECO:0000313" key="5">
    <source>
        <dbReference type="EMBL" id="MDM1046657.1"/>
    </source>
</evidence>
<comment type="caution">
    <text evidence="5">The sequence shown here is derived from an EMBL/GenBank/DDBJ whole genome shotgun (WGS) entry which is preliminary data.</text>
</comment>
<dbReference type="RefSeq" id="WP_286650023.1">
    <property type="nucleotide sequence ID" value="NZ_JACAGK010000001.1"/>
</dbReference>
<dbReference type="Gene3D" id="3.90.550.10">
    <property type="entry name" value="Spore Coat Polysaccharide Biosynthesis Protein SpsA, Chain A"/>
    <property type="match status" value="1"/>
</dbReference>
<sequence length="302" mass="34334">MDKYEVKLSFIIVNFNGMSDTLELIDSVYKANLKFSHEIIVIDNGSKNNEFEAIKMRYPSIKGLYHTENLGFAGGNNLGIDIAVGDYFYFINNDTLLPQEASTEIAGMMTFLTMHPWVGGLSPKILFDEPENTLQFAGSTPLSKLTLRNKQLGYGELDKGQYDELKPIPYLHGAAMMLPKQVIQRVGKMPAFYFLYYEELDWSVTIRQSYELFYYPGAHIYHKESASTGRDSPLKMFYLSRNRIIFAARNCKGSDKVYALIYLVFLAGMWQALKLTIQGQLTLLGAHLRGMGSGISWFQNVR</sequence>
<accession>A0ABT7NHJ3</accession>
<reference evidence="5" key="2">
    <citation type="journal article" date="2022" name="Sci. Total Environ.">
        <title>Prevalence, transmission, and molecular epidemiology of tet(X)-positive bacteria among humans, animals, and environmental niches in China: An epidemiological, and genomic-based study.</title>
        <authorList>
            <person name="Dong N."/>
            <person name="Zeng Y."/>
            <person name="Cai C."/>
            <person name="Sun C."/>
            <person name="Lu J."/>
            <person name="Liu C."/>
            <person name="Zhou H."/>
            <person name="Sun Q."/>
            <person name="Shu L."/>
            <person name="Wang H."/>
            <person name="Wang Y."/>
            <person name="Wang S."/>
            <person name="Wu C."/>
            <person name="Chan E.W."/>
            <person name="Chen G."/>
            <person name="Shen Z."/>
            <person name="Chen S."/>
            <person name="Zhang R."/>
        </authorList>
    </citation>
    <scope>NUCLEOTIDE SEQUENCE</scope>
    <source>
        <strain evidence="5">R1692</strain>
    </source>
</reference>
<evidence type="ECO:0000256" key="2">
    <source>
        <dbReference type="ARBA" id="ARBA00022676"/>
    </source>
</evidence>
<evidence type="ECO:0000313" key="6">
    <source>
        <dbReference type="Proteomes" id="UP001170954"/>
    </source>
</evidence>
<dbReference type="InterPro" id="IPR001173">
    <property type="entry name" value="Glyco_trans_2-like"/>
</dbReference>
<protein>
    <submittedName>
        <fullName evidence="5">Glycosyltransferase family 2 protein</fullName>
    </submittedName>
</protein>
<dbReference type="SUPFAM" id="SSF53448">
    <property type="entry name" value="Nucleotide-diphospho-sugar transferases"/>
    <property type="match status" value="1"/>
</dbReference>
<dbReference type="InterPro" id="IPR029044">
    <property type="entry name" value="Nucleotide-diphossugar_trans"/>
</dbReference>
<gene>
    <name evidence="5" type="ORF">HX018_00100</name>
</gene>
<keyword evidence="2" id="KW-0328">Glycosyltransferase</keyword>
<proteinExistence type="inferred from homology"/>
<dbReference type="CDD" id="cd04186">
    <property type="entry name" value="GT_2_like_c"/>
    <property type="match status" value="1"/>
</dbReference>
<dbReference type="PANTHER" id="PTHR43179:SF12">
    <property type="entry name" value="GALACTOFURANOSYLTRANSFERASE GLFT2"/>
    <property type="match status" value="1"/>
</dbReference>